<feature type="region of interest" description="Disordered" evidence="1">
    <location>
        <begin position="1"/>
        <end position="31"/>
    </location>
</feature>
<reference evidence="2 4" key="2">
    <citation type="journal article" date="2013" name="Nature">
        <title>Insights into bilaterian evolution from three spiralian genomes.</title>
        <authorList>
            <person name="Simakov O."/>
            <person name="Marletaz F."/>
            <person name="Cho S.J."/>
            <person name="Edsinger-Gonzales E."/>
            <person name="Havlak P."/>
            <person name="Hellsten U."/>
            <person name="Kuo D.H."/>
            <person name="Larsson T."/>
            <person name="Lv J."/>
            <person name="Arendt D."/>
            <person name="Savage R."/>
            <person name="Osoegawa K."/>
            <person name="de Jong P."/>
            <person name="Grimwood J."/>
            <person name="Chapman J.A."/>
            <person name="Shapiro H."/>
            <person name="Aerts A."/>
            <person name="Otillar R.P."/>
            <person name="Terry A.Y."/>
            <person name="Boore J.L."/>
            <person name="Grigoriev I.V."/>
            <person name="Lindberg D.R."/>
            <person name="Seaver E.C."/>
            <person name="Weisblat D.A."/>
            <person name="Putnam N.H."/>
            <person name="Rokhsar D.S."/>
        </authorList>
    </citation>
    <scope>NUCLEOTIDE SEQUENCE</scope>
    <source>
        <strain evidence="2 4">I ESC-2004</strain>
    </source>
</reference>
<evidence type="ECO:0000313" key="3">
    <source>
        <dbReference type="EnsemblMetazoa" id="CapteP216144"/>
    </source>
</evidence>
<accession>R7UMF2</accession>
<reference evidence="3" key="3">
    <citation type="submission" date="2015-06" db="UniProtKB">
        <authorList>
            <consortium name="EnsemblMetazoa"/>
        </authorList>
    </citation>
    <scope>IDENTIFICATION</scope>
</reference>
<name>R7UMF2_CAPTE</name>
<organism evidence="2">
    <name type="scientific">Capitella teleta</name>
    <name type="common">Polychaete worm</name>
    <dbReference type="NCBI Taxonomy" id="283909"/>
    <lineage>
        <taxon>Eukaryota</taxon>
        <taxon>Metazoa</taxon>
        <taxon>Spiralia</taxon>
        <taxon>Lophotrochozoa</taxon>
        <taxon>Annelida</taxon>
        <taxon>Polychaeta</taxon>
        <taxon>Sedentaria</taxon>
        <taxon>Scolecida</taxon>
        <taxon>Capitellidae</taxon>
        <taxon>Capitella</taxon>
    </lineage>
</organism>
<protein>
    <submittedName>
        <fullName evidence="2 3">Uncharacterized protein</fullName>
    </submittedName>
</protein>
<dbReference type="EMBL" id="KB301772">
    <property type="protein sequence ID" value="ELU05092.1"/>
    <property type="molecule type" value="Genomic_DNA"/>
</dbReference>
<evidence type="ECO:0000313" key="2">
    <source>
        <dbReference type="EMBL" id="ELU05092.1"/>
    </source>
</evidence>
<dbReference type="Proteomes" id="UP000014760">
    <property type="component" value="Unassembled WGS sequence"/>
</dbReference>
<sequence length="293" mass="33573">MAKSDTGDQVLTHGLQTSIESESFESHKIRQRESSVDTCGYLPDQDNLHRRGRRRRKYGSWQNPFQEMGNAEHLNRVNFQKKVRSEMRRFSRISANASVVQRMTSVVISRRVSHTFQVNAKRSQSLPNIAYHEQDSWPTIEHLVKATFRINRSLYQHLGVTSSSDAVVVDMGQTAAWAVFLLRDHVDNRVLLRALGEVFVVEVLATGTQRQLQMMLQAFITVRLKSADQLDMHSGQERWENNGKKVSGGKRRIREMSLRLPSLHFEGTLGLLRNLAVHLTYTHAPRVTCLPET</sequence>
<evidence type="ECO:0000313" key="4">
    <source>
        <dbReference type="Proteomes" id="UP000014760"/>
    </source>
</evidence>
<gene>
    <name evidence="2" type="ORF">CAPTEDRAFT_216144</name>
</gene>
<evidence type="ECO:0000256" key="1">
    <source>
        <dbReference type="SAM" id="MobiDB-lite"/>
    </source>
</evidence>
<dbReference type="EMBL" id="AMQN01007937">
    <property type="status" value="NOT_ANNOTATED_CDS"/>
    <property type="molecule type" value="Genomic_DNA"/>
</dbReference>
<dbReference type="EnsemblMetazoa" id="CapteT216144">
    <property type="protein sequence ID" value="CapteP216144"/>
    <property type="gene ID" value="CapteG216144"/>
</dbReference>
<dbReference type="HOGENOM" id="CLU_950738_0_0_1"/>
<proteinExistence type="predicted"/>
<keyword evidence="4" id="KW-1185">Reference proteome</keyword>
<dbReference type="AlphaFoldDB" id="R7UMF2"/>
<reference evidence="4" key="1">
    <citation type="submission" date="2012-12" db="EMBL/GenBank/DDBJ databases">
        <authorList>
            <person name="Hellsten U."/>
            <person name="Grimwood J."/>
            <person name="Chapman J.A."/>
            <person name="Shapiro H."/>
            <person name="Aerts A."/>
            <person name="Otillar R.P."/>
            <person name="Terry A.Y."/>
            <person name="Boore J.L."/>
            <person name="Simakov O."/>
            <person name="Marletaz F."/>
            <person name="Cho S.-J."/>
            <person name="Edsinger-Gonzales E."/>
            <person name="Havlak P."/>
            <person name="Kuo D.-H."/>
            <person name="Larsson T."/>
            <person name="Lv J."/>
            <person name="Arendt D."/>
            <person name="Savage R."/>
            <person name="Osoegawa K."/>
            <person name="de Jong P."/>
            <person name="Lindberg D.R."/>
            <person name="Seaver E.C."/>
            <person name="Weisblat D.A."/>
            <person name="Putnam N.H."/>
            <person name="Grigoriev I.V."/>
            <person name="Rokhsar D.S."/>
        </authorList>
    </citation>
    <scope>NUCLEOTIDE SEQUENCE</scope>
    <source>
        <strain evidence="4">I ESC-2004</strain>
    </source>
</reference>